<evidence type="ECO:0000313" key="2">
    <source>
        <dbReference type="EMBL" id="KAF5952435.1"/>
    </source>
</evidence>
<reference evidence="3" key="1">
    <citation type="journal article" date="2020" name="Nat. Commun.">
        <title>Genome assembly of wild tea tree DASZ reveals pedigree and selection history of tea varieties.</title>
        <authorList>
            <person name="Zhang W."/>
            <person name="Zhang Y."/>
            <person name="Qiu H."/>
            <person name="Guo Y."/>
            <person name="Wan H."/>
            <person name="Zhang X."/>
            <person name="Scossa F."/>
            <person name="Alseekh S."/>
            <person name="Zhang Q."/>
            <person name="Wang P."/>
            <person name="Xu L."/>
            <person name="Schmidt M.H."/>
            <person name="Jia X."/>
            <person name="Li D."/>
            <person name="Zhu A."/>
            <person name="Guo F."/>
            <person name="Chen W."/>
            <person name="Ni D."/>
            <person name="Usadel B."/>
            <person name="Fernie A.R."/>
            <person name="Wen W."/>
        </authorList>
    </citation>
    <scope>NUCLEOTIDE SEQUENCE [LARGE SCALE GENOMIC DNA]</scope>
    <source>
        <strain evidence="3">cv. G240</strain>
    </source>
</reference>
<evidence type="ECO:0000256" key="1">
    <source>
        <dbReference type="SAM" id="MobiDB-lite"/>
    </source>
</evidence>
<keyword evidence="3" id="KW-1185">Reference proteome</keyword>
<evidence type="ECO:0000313" key="3">
    <source>
        <dbReference type="Proteomes" id="UP000593564"/>
    </source>
</evidence>
<feature type="compositionally biased region" description="Low complexity" evidence="1">
    <location>
        <begin position="47"/>
        <end position="58"/>
    </location>
</feature>
<accession>A0A7J7HIN9</accession>
<feature type="region of interest" description="Disordered" evidence="1">
    <location>
        <begin position="1"/>
        <end position="75"/>
    </location>
</feature>
<dbReference type="Proteomes" id="UP000593564">
    <property type="component" value="Unassembled WGS sequence"/>
</dbReference>
<reference evidence="2 3" key="2">
    <citation type="submission" date="2020-07" db="EMBL/GenBank/DDBJ databases">
        <title>Genome assembly of wild tea tree DASZ reveals pedigree and selection history of tea varieties.</title>
        <authorList>
            <person name="Zhang W."/>
        </authorList>
    </citation>
    <scope>NUCLEOTIDE SEQUENCE [LARGE SCALE GENOMIC DNA]</scope>
    <source>
        <strain evidence="3">cv. G240</strain>
        <tissue evidence="2">Leaf</tissue>
    </source>
</reference>
<sequence length="111" mass="12481">MEKGQPHPHPHRRSRARTISTHSSCSSSSSSSSTFLSNKFQTNPMRNATNSNPNPINNHDYSKRNTKQLQEEGEEDLLLSSTSIVGTCPFMCPASTRLYPEALYHMLSQDR</sequence>
<feature type="compositionally biased region" description="Low complexity" evidence="1">
    <location>
        <begin position="23"/>
        <end position="33"/>
    </location>
</feature>
<dbReference type="AlphaFoldDB" id="A0A7J7HIN9"/>
<protein>
    <submittedName>
        <fullName evidence="2">Uncharacterized protein</fullName>
    </submittedName>
</protein>
<comment type="caution">
    <text evidence="2">The sequence shown here is derived from an EMBL/GenBank/DDBJ whole genome shotgun (WGS) entry which is preliminary data.</text>
</comment>
<proteinExistence type="predicted"/>
<feature type="compositionally biased region" description="Polar residues" evidence="1">
    <location>
        <begin position="34"/>
        <end position="46"/>
    </location>
</feature>
<organism evidence="2 3">
    <name type="scientific">Camellia sinensis</name>
    <name type="common">Tea plant</name>
    <name type="synonym">Thea sinensis</name>
    <dbReference type="NCBI Taxonomy" id="4442"/>
    <lineage>
        <taxon>Eukaryota</taxon>
        <taxon>Viridiplantae</taxon>
        <taxon>Streptophyta</taxon>
        <taxon>Embryophyta</taxon>
        <taxon>Tracheophyta</taxon>
        <taxon>Spermatophyta</taxon>
        <taxon>Magnoliopsida</taxon>
        <taxon>eudicotyledons</taxon>
        <taxon>Gunneridae</taxon>
        <taxon>Pentapetalae</taxon>
        <taxon>asterids</taxon>
        <taxon>Ericales</taxon>
        <taxon>Theaceae</taxon>
        <taxon>Camellia</taxon>
    </lineage>
</organism>
<dbReference type="EMBL" id="JACBKZ010000004">
    <property type="protein sequence ID" value="KAF5952435.1"/>
    <property type="molecule type" value="Genomic_DNA"/>
</dbReference>
<name>A0A7J7HIN9_CAMSI</name>
<feature type="compositionally biased region" description="Basic residues" evidence="1">
    <location>
        <begin position="1"/>
        <end position="16"/>
    </location>
</feature>
<gene>
    <name evidence="2" type="ORF">HYC85_010379</name>
</gene>